<keyword evidence="7" id="KW-0346">Stress response</keyword>
<evidence type="ECO:0000256" key="2">
    <source>
        <dbReference type="ARBA" id="ARBA00022649"/>
    </source>
</evidence>
<accession>A0A0S4LGZ4</accession>
<dbReference type="GO" id="GO:0016787">
    <property type="term" value="F:hydrolase activity"/>
    <property type="evidence" value="ECO:0007669"/>
    <property type="project" value="UniProtKB-KW"/>
</dbReference>
<evidence type="ECO:0008006" key="10">
    <source>
        <dbReference type="Google" id="ProtNLM"/>
    </source>
</evidence>
<evidence type="ECO:0000256" key="6">
    <source>
        <dbReference type="ARBA" id="ARBA00022884"/>
    </source>
</evidence>
<evidence type="ECO:0000256" key="1">
    <source>
        <dbReference type="ARBA" id="ARBA00006620"/>
    </source>
</evidence>
<keyword evidence="4" id="KW-0255">Endonuclease</keyword>
<dbReference type="GO" id="GO:0004519">
    <property type="term" value="F:endonuclease activity"/>
    <property type="evidence" value="ECO:0007669"/>
    <property type="project" value="UniProtKB-KW"/>
</dbReference>
<dbReference type="Pfam" id="PF07927">
    <property type="entry name" value="HicA_toxin"/>
    <property type="match status" value="1"/>
</dbReference>
<dbReference type="AlphaFoldDB" id="A0A0S4LGZ4"/>
<evidence type="ECO:0000313" key="8">
    <source>
        <dbReference type="EMBL" id="CUS35901.1"/>
    </source>
</evidence>
<evidence type="ECO:0000256" key="3">
    <source>
        <dbReference type="ARBA" id="ARBA00022722"/>
    </source>
</evidence>
<dbReference type="STRING" id="1742972.COMA1_20504"/>
<dbReference type="RefSeq" id="WP_090748398.1">
    <property type="nucleotide sequence ID" value="NZ_CZQA01000008.1"/>
</dbReference>
<dbReference type="SUPFAM" id="SSF54786">
    <property type="entry name" value="YcfA/nrd intein domain"/>
    <property type="match status" value="1"/>
</dbReference>
<sequence length="86" mass="9764">MKNRKLLAKALSGSKSLRFGEVTALAKAFGFRLSRTKGSHHILVHPHIRELVNLQDVDGKAKPYQVRQLLEIVERYNLQLGTGEER</sequence>
<dbReference type="InterPro" id="IPR012933">
    <property type="entry name" value="HicA_mRNA_interferase"/>
</dbReference>
<evidence type="ECO:0000256" key="4">
    <source>
        <dbReference type="ARBA" id="ARBA00022759"/>
    </source>
</evidence>
<proteinExistence type="inferred from homology"/>
<dbReference type="InterPro" id="IPR038570">
    <property type="entry name" value="HicA_sf"/>
</dbReference>
<comment type="similarity">
    <text evidence="1">Belongs to the HicA mRNA interferase family.</text>
</comment>
<keyword evidence="2" id="KW-1277">Toxin-antitoxin system</keyword>
<keyword evidence="5" id="KW-0378">Hydrolase</keyword>
<organism evidence="8 9">
    <name type="scientific">Candidatus Nitrospira nitrosa</name>
    <dbReference type="NCBI Taxonomy" id="1742972"/>
    <lineage>
        <taxon>Bacteria</taxon>
        <taxon>Pseudomonadati</taxon>
        <taxon>Nitrospirota</taxon>
        <taxon>Nitrospiria</taxon>
        <taxon>Nitrospirales</taxon>
        <taxon>Nitrospiraceae</taxon>
        <taxon>Nitrospira</taxon>
    </lineage>
</organism>
<name>A0A0S4LGZ4_9BACT</name>
<dbReference type="Gene3D" id="3.30.920.30">
    <property type="entry name" value="Hypothetical protein"/>
    <property type="match status" value="1"/>
</dbReference>
<evidence type="ECO:0000256" key="5">
    <source>
        <dbReference type="ARBA" id="ARBA00022801"/>
    </source>
</evidence>
<keyword evidence="6" id="KW-0694">RNA-binding</keyword>
<evidence type="ECO:0000256" key="7">
    <source>
        <dbReference type="ARBA" id="ARBA00023016"/>
    </source>
</evidence>
<keyword evidence="3" id="KW-0540">Nuclease</keyword>
<evidence type="ECO:0000313" key="9">
    <source>
        <dbReference type="Proteomes" id="UP000199032"/>
    </source>
</evidence>
<dbReference type="GO" id="GO:0003729">
    <property type="term" value="F:mRNA binding"/>
    <property type="evidence" value="ECO:0007669"/>
    <property type="project" value="InterPro"/>
</dbReference>
<keyword evidence="9" id="KW-1185">Reference proteome</keyword>
<gene>
    <name evidence="8" type="ORF">COMA1_20504</name>
</gene>
<protein>
    <recommendedName>
        <fullName evidence="10">YcfA family protein</fullName>
    </recommendedName>
</protein>
<dbReference type="Proteomes" id="UP000199032">
    <property type="component" value="Unassembled WGS sequence"/>
</dbReference>
<reference evidence="8 9" key="1">
    <citation type="submission" date="2015-10" db="EMBL/GenBank/DDBJ databases">
        <authorList>
            <person name="Gilbert D.G."/>
        </authorList>
    </citation>
    <scope>NUCLEOTIDE SEQUENCE [LARGE SCALE GENOMIC DNA]</scope>
    <source>
        <strain evidence="8">COMA1</strain>
    </source>
</reference>
<dbReference type="OrthoDB" id="308644at2"/>
<dbReference type="EMBL" id="CZQA01000008">
    <property type="protein sequence ID" value="CUS35901.1"/>
    <property type="molecule type" value="Genomic_DNA"/>
</dbReference>